<dbReference type="InterPro" id="IPR046357">
    <property type="entry name" value="PPIase_dom_sf"/>
</dbReference>
<protein>
    <recommendedName>
        <fullName evidence="1">peptidylprolyl isomerase</fullName>
        <ecNumber evidence="1">5.2.1.8</ecNumber>
    </recommendedName>
</protein>
<dbReference type="OrthoDB" id="77911at2759"/>
<dbReference type="STRING" id="97359.A0A550C7W7"/>
<dbReference type="Gene3D" id="3.10.50.40">
    <property type="match status" value="1"/>
</dbReference>
<accession>A0A550C7W7</accession>
<evidence type="ECO:0000256" key="2">
    <source>
        <dbReference type="SAM" id="MobiDB-lite"/>
    </source>
</evidence>
<evidence type="ECO:0000256" key="1">
    <source>
        <dbReference type="PROSITE-ProRule" id="PRU00277"/>
    </source>
</evidence>
<dbReference type="Pfam" id="PF17800">
    <property type="entry name" value="NPL"/>
    <property type="match status" value="1"/>
</dbReference>
<comment type="catalytic activity">
    <reaction evidence="1">
        <text>[protein]-peptidylproline (omega=180) = [protein]-peptidylproline (omega=0)</text>
        <dbReference type="Rhea" id="RHEA:16237"/>
        <dbReference type="Rhea" id="RHEA-COMP:10747"/>
        <dbReference type="Rhea" id="RHEA-COMP:10748"/>
        <dbReference type="ChEBI" id="CHEBI:83833"/>
        <dbReference type="ChEBI" id="CHEBI:83834"/>
        <dbReference type="EC" id="5.2.1.8"/>
    </reaction>
</comment>
<evidence type="ECO:0000259" key="3">
    <source>
        <dbReference type="PROSITE" id="PS50059"/>
    </source>
</evidence>
<sequence length="343" mass="36926">MASNVSRTSCRTFSTLWMALIDPSAPLRLALSFDLRLTNVCLDTDLRDSSMGSRTAISLLVHGSSSASADVAERPGVFAVLTPGVKEQAKIDVLLCQGKVYDLSCSGQNGITIIGYRVSSSVPTNAINNSPYRLPIVKETTSGSDWETESGGTYGVQGQSVKRHSESQYPLDTSLETTPRPVKRPRKNRIESEPSVGPTESLDPGDSYRRATPLGSRASTAGVEVQASPTYAAQTSSGGRIRTSITEHGVAAASPLARLGMVMFVYYVLYVNGTPTRSETQTPLRITVGNNGIIPGIDEAFVGMRVGETRRIYMPPELIRSSLRLNAEDIVVLDVQVLDMAEH</sequence>
<keyword evidence="1" id="KW-0413">Isomerase</keyword>
<dbReference type="Proteomes" id="UP000320762">
    <property type="component" value="Unassembled WGS sequence"/>
</dbReference>
<dbReference type="Pfam" id="PF00254">
    <property type="entry name" value="FKBP_C"/>
    <property type="match status" value="1"/>
</dbReference>
<dbReference type="InterPro" id="IPR001179">
    <property type="entry name" value="PPIase_FKBP_dom"/>
</dbReference>
<proteinExistence type="predicted"/>
<feature type="compositionally biased region" description="Polar residues" evidence="2">
    <location>
        <begin position="167"/>
        <end position="177"/>
    </location>
</feature>
<dbReference type="GO" id="GO:0003755">
    <property type="term" value="F:peptidyl-prolyl cis-trans isomerase activity"/>
    <property type="evidence" value="ECO:0007669"/>
    <property type="project" value="UniProtKB-KW"/>
</dbReference>
<evidence type="ECO:0000313" key="5">
    <source>
        <dbReference type="Proteomes" id="UP000320762"/>
    </source>
</evidence>
<keyword evidence="1" id="KW-0697">Rotamase</keyword>
<feature type="domain" description="PPIase FKBP-type" evidence="3">
    <location>
        <begin position="260"/>
        <end position="318"/>
    </location>
</feature>
<dbReference type="AlphaFoldDB" id="A0A550C7W7"/>
<name>A0A550C7W7_9AGAR</name>
<comment type="caution">
    <text evidence="4">The sequence shown here is derived from an EMBL/GenBank/DDBJ whole genome shotgun (WGS) entry which is preliminary data.</text>
</comment>
<organism evidence="4 5">
    <name type="scientific">Schizophyllum amplum</name>
    <dbReference type="NCBI Taxonomy" id="97359"/>
    <lineage>
        <taxon>Eukaryota</taxon>
        <taxon>Fungi</taxon>
        <taxon>Dikarya</taxon>
        <taxon>Basidiomycota</taxon>
        <taxon>Agaricomycotina</taxon>
        <taxon>Agaricomycetes</taxon>
        <taxon>Agaricomycetidae</taxon>
        <taxon>Agaricales</taxon>
        <taxon>Schizophyllaceae</taxon>
        <taxon>Schizophyllum</taxon>
    </lineage>
</organism>
<reference evidence="4 5" key="1">
    <citation type="journal article" date="2019" name="New Phytol.">
        <title>Comparative genomics reveals unique wood-decay strategies and fruiting body development in the Schizophyllaceae.</title>
        <authorList>
            <person name="Almasi E."/>
            <person name="Sahu N."/>
            <person name="Krizsan K."/>
            <person name="Balint B."/>
            <person name="Kovacs G.M."/>
            <person name="Kiss B."/>
            <person name="Cseklye J."/>
            <person name="Drula E."/>
            <person name="Henrissat B."/>
            <person name="Nagy I."/>
            <person name="Chovatia M."/>
            <person name="Adam C."/>
            <person name="LaButti K."/>
            <person name="Lipzen A."/>
            <person name="Riley R."/>
            <person name="Grigoriev I.V."/>
            <person name="Nagy L.G."/>
        </authorList>
    </citation>
    <scope>NUCLEOTIDE SEQUENCE [LARGE SCALE GENOMIC DNA]</scope>
    <source>
        <strain evidence="4 5">NL-1724</strain>
    </source>
</reference>
<dbReference type="Gene3D" id="2.60.120.340">
    <property type="entry name" value="Nucleoplasmin core domain"/>
    <property type="match status" value="1"/>
</dbReference>
<feature type="region of interest" description="Disordered" evidence="2">
    <location>
        <begin position="142"/>
        <end position="235"/>
    </location>
</feature>
<dbReference type="EC" id="5.2.1.8" evidence="1"/>
<evidence type="ECO:0000313" key="4">
    <source>
        <dbReference type="EMBL" id="TRM60891.1"/>
    </source>
</evidence>
<keyword evidence="5" id="KW-1185">Reference proteome</keyword>
<gene>
    <name evidence="4" type="ORF">BD626DRAFT_503116</name>
</gene>
<dbReference type="InterPro" id="IPR041232">
    <property type="entry name" value="NPL"/>
</dbReference>
<dbReference type="SUPFAM" id="SSF54534">
    <property type="entry name" value="FKBP-like"/>
    <property type="match status" value="1"/>
</dbReference>
<dbReference type="EMBL" id="VDMD01000019">
    <property type="protein sequence ID" value="TRM60891.1"/>
    <property type="molecule type" value="Genomic_DNA"/>
</dbReference>
<dbReference type="PROSITE" id="PS50059">
    <property type="entry name" value="FKBP_PPIASE"/>
    <property type="match status" value="1"/>
</dbReference>